<name>A0AAE4S0Z9_9BACT</name>
<dbReference type="Pfam" id="PF00535">
    <property type="entry name" value="Glycos_transf_2"/>
    <property type="match status" value="1"/>
</dbReference>
<evidence type="ECO:0000313" key="5">
    <source>
        <dbReference type="EMBL" id="MDU0269500.1"/>
    </source>
</evidence>
<dbReference type="AlphaFoldDB" id="A0AAE4S0Z9"/>
<evidence type="ECO:0000256" key="3">
    <source>
        <dbReference type="SAM" id="Phobius"/>
    </source>
</evidence>
<dbReference type="Gene3D" id="3.90.550.10">
    <property type="entry name" value="Spore Coat Polysaccharide Biosynthesis Protein SpsA, Chain A"/>
    <property type="match status" value="1"/>
</dbReference>
<dbReference type="GO" id="GO:0016758">
    <property type="term" value="F:hexosyltransferase activity"/>
    <property type="evidence" value="ECO:0007669"/>
    <property type="project" value="UniProtKB-ARBA"/>
</dbReference>
<dbReference type="EC" id="2.4.-.-" evidence="5"/>
<keyword evidence="2 5" id="KW-0808">Transferase</keyword>
<keyword evidence="1 5" id="KW-0328">Glycosyltransferase</keyword>
<feature type="transmembrane region" description="Helical" evidence="3">
    <location>
        <begin position="304"/>
        <end position="324"/>
    </location>
</feature>
<feature type="domain" description="Glycosyltransferase 2-like" evidence="4">
    <location>
        <begin position="7"/>
        <end position="171"/>
    </location>
</feature>
<dbReference type="SUPFAM" id="SSF53448">
    <property type="entry name" value="Nucleotide-diphospho-sugar transferases"/>
    <property type="match status" value="1"/>
</dbReference>
<gene>
    <name evidence="5" type="ORF">RVH45_06220</name>
</gene>
<dbReference type="InterPro" id="IPR029044">
    <property type="entry name" value="Nucleotide-diphossugar_trans"/>
</dbReference>
<reference evidence="5" key="1">
    <citation type="submission" date="2023-10" db="EMBL/GenBank/DDBJ databases">
        <title>Genome of Potential pathogenic bacteria in Crohn's disease.</title>
        <authorList>
            <person name="Rodriguez-Palacios A."/>
        </authorList>
    </citation>
    <scope>NUCLEOTIDE SEQUENCE</scope>
    <source>
        <strain evidence="5">CavFT-hAR62</strain>
    </source>
</reference>
<proteinExistence type="predicted"/>
<dbReference type="PANTHER" id="PTHR22916">
    <property type="entry name" value="GLYCOSYLTRANSFERASE"/>
    <property type="match status" value="1"/>
</dbReference>
<evidence type="ECO:0000313" key="6">
    <source>
        <dbReference type="Proteomes" id="UP001181086"/>
    </source>
</evidence>
<evidence type="ECO:0000256" key="1">
    <source>
        <dbReference type="ARBA" id="ARBA00022676"/>
    </source>
</evidence>
<keyword evidence="3" id="KW-0812">Transmembrane</keyword>
<keyword evidence="3" id="KW-0472">Membrane</keyword>
<sequence>MIRPKVTIIVPVYNVEKYLTCCIGSILSQSFKDFELLLIDDGSSDLSGEICDDYVEKDARIRVFHKENGGVSSARNLGLENAQGEWICFIDSDDWVEVDFLKELIQYDSFDLVVGGCEGVGCMIYSTKRNENLIIDFKHPNKAAQILNANNENTISAFYYSWGKLFRNSIISQNDLRFDTRMKICEDTCFLMKYLIHVQKIILSDSSLYRYRLLSVPNKYVIDSDCYRKHMDLFDYCLSEFESFSLRKMTILRKKIYTALLLQFLANLKRINSYSRFKQEIYAFNYGFTYILEIEIELNRIKRWAYWFIFKHTILGYYFIRLILTIKTILK</sequence>
<dbReference type="InterPro" id="IPR001173">
    <property type="entry name" value="Glyco_trans_2-like"/>
</dbReference>
<evidence type="ECO:0000259" key="4">
    <source>
        <dbReference type="Pfam" id="PF00535"/>
    </source>
</evidence>
<keyword evidence="3" id="KW-1133">Transmembrane helix</keyword>
<evidence type="ECO:0000256" key="2">
    <source>
        <dbReference type="ARBA" id="ARBA00022679"/>
    </source>
</evidence>
<dbReference type="PANTHER" id="PTHR22916:SF51">
    <property type="entry name" value="GLYCOSYLTRANSFERASE EPSH-RELATED"/>
    <property type="match status" value="1"/>
</dbReference>
<comment type="caution">
    <text evidence="5">The sequence shown here is derived from an EMBL/GenBank/DDBJ whole genome shotgun (WGS) entry which is preliminary data.</text>
</comment>
<protein>
    <submittedName>
        <fullName evidence="5">Glycosyltransferase family 2 protein</fullName>
        <ecNumber evidence="5">2.4.-.-</ecNumber>
    </submittedName>
</protein>
<dbReference type="EMBL" id="JAWDEV010000004">
    <property type="protein sequence ID" value="MDU0269500.1"/>
    <property type="molecule type" value="Genomic_DNA"/>
</dbReference>
<dbReference type="RefSeq" id="WP_227235735.1">
    <property type="nucleotide sequence ID" value="NZ_JADMSQ010000020.1"/>
</dbReference>
<dbReference type="Proteomes" id="UP001181086">
    <property type="component" value="Unassembled WGS sequence"/>
</dbReference>
<dbReference type="CDD" id="cd00761">
    <property type="entry name" value="Glyco_tranf_GTA_type"/>
    <property type="match status" value="1"/>
</dbReference>
<accession>A0AAE4S0Z9</accession>
<organism evidence="5 6">
    <name type="scientific">Phocaeicola dorei</name>
    <dbReference type="NCBI Taxonomy" id="357276"/>
    <lineage>
        <taxon>Bacteria</taxon>
        <taxon>Pseudomonadati</taxon>
        <taxon>Bacteroidota</taxon>
        <taxon>Bacteroidia</taxon>
        <taxon>Bacteroidales</taxon>
        <taxon>Bacteroidaceae</taxon>
        <taxon>Phocaeicola</taxon>
    </lineage>
</organism>